<evidence type="ECO:0000256" key="2">
    <source>
        <dbReference type="RuleBase" id="RU102079"/>
    </source>
</evidence>
<evidence type="ECO:0000259" key="3">
    <source>
        <dbReference type="PROSITE" id="PS51304"/>
    </source>
</evidence>
<reference evidence="4" key="1">
    <citation type="submission" date="2022-12" db="EMBL/GenBank/DDBJ databases">
        <authorList>
            <person name="Alioto T."/>
            <person name="Alioto T."/>
            <person name="Gomez Garrido J."/>
        </authorList>
    </citation>
    <scope>NUCLEOTIDE SEQUENCE</scope>
</reference>
<keyword evidence="5" id="KW-1185">Reference proteome</keyword>
<keyword evidence="1 2" id="KW-0430">Lectin</keyword>
<proteinExistence type="predicted"/>
<dbReference type="EMBL" id="OX395133">
    <property type="protein sequence ID" value="CAI5780834.1"/>
    <property type="molecule type" value="Genomic_DNA"/>
</dbReference>
<feature type="domain" description="Galectin" evidence="3">
    <location>
        <begin position="12"/>
        <end position="146"/>
    </location>
</feature>
<dbReference type="GO" id="GO:0030246">
    <property type="term" value="F:carbohydrate binding"/>
    <property type="evidence" value="ECO:0007669"/>
    <property type="project" value="UniProtKB-UniRule"/>
</dbReference>
<dbReference type="InterPro" id="IPR044156">
    <property type="entry name" value="Galectin-like"/>
</dbReference>
<dbReference type="Pfam" id="PF00337">
    <property type="entry name" value="Gal-bind_lectin"/>
    <property type="match status" value="1"/>
</dbReference>
<dbReference type="SUPFAM" id="SSF49899">
    <property type="entry name" value="Concanavalin A-like lectins/glucanases"/>
    <property type="match status" value="1"/>
</dbReference>
<dbReference type="PROSITE" id="PS51304">
    <property type="entry name" value="GALECTIN"/>
    <property type="match status" value="1"/>
</dbReference>
<dbReference type="InterPro" id="IPR013320">
    <property type="entry name" value="ConA-like_dom_sf"/>
</dbReference>
<gene>
    <name evidence="4" type="ORF">PODLI_1B007369</name>
</gene>
<dbReference type="PANTHER" id="PTHR11346">
    <property type="entry name" value="GALECTIN"/>
    <property type="match status" value="1"/>
</dbReference>
<sequence length="168" mass="19220">MAIVPDNFNIPFYRAIPQGLEPESWVLLEGIIPPQGKRFYVDFASRQVEEGNKPLRLTVSFEGPPSSPGWVTLNSFTDQQWGEGLTVMAPFRRGQEFRIQIIVTRMGYKILEKDISLCEFRHRLSPKSIRFLEIDGEVKLQNVAVSWEGNRAPRGRILPTLGMGRYAR</sequence>
<name>A0AA35PA91_9SAUR</name>
<evidence type="ECO:0000313" key="5">
    <source>
        <dbReference type="Proteomes" id="UP001178461"/>
    </source>
</evidence>
<dbReference type="AlphaFoldDB" id="A0AA35PA91"/>
<dbReference type="SMART" id="SM00276">
    <property type="entry name" value="GLECT"/>
    <property type="match status" value="1"/>
</dbReference>
<dbReference type="Gene3D" id="2.60.120.200">
    <property type="match status" value="1"/>
</dbReference>
<evidence type="ECO:0000313" key="4">
    <source>
        <dbReference type="EMBL" id="CAI5780834.1"/>
    </source>
</evidence>
<organism evidence="4 5">
    <name type="scientific">Podarcis lilfordi</name>
    <name type="common">Lilford's wall lizard</name>
    <dbReference type="NCBI Taxonomy" id="74358"/>
    <lineage>
        <taxon>Eukaryota</taxon>
        <taxon>Metazoa</taxon>
        <taxon>Chordata</taxon>
        <taxon>Craniata</taxon>
        <taxon>Vertebrata</taxon>
        <taxon>Euteleostomi</taxon>
        <taxon>Lepidosauria</taxon>
        <taxon>Squamata</taxon>
        <taxon>Bifurcata</taxon>
        <taxon>Unidentata</taxon>
        <taxon>Episquamata</taxon>
        <taxon>Laterata</taxon>
        <taxon>Lacertibaenia</taxon>
        <taxon>Lacertidae</taxon>
        <taxon>Podarcis</taxon>
    </lineage>
</organism>
<accession>A0AA35PA91</accession>
<protein>
    <recommendedName>
        <fullName evidence="2">Galectin</fullName>
    </recommendedName>
</protein>
<dbReference type="InterPro" id="IPR001079">
    <property type="entry name" value="Galectin_CRD"/>
</dbReference>
<dbReference type="Proteomes" id="UP001178461">
    <property type="component" value="Chromosome 8"/>
</dbReference>
<dbReference type="SMART" id="SM00908">
    <property type="entry name" value="Gal-bind_lectin"/>
    <property type="match status" value="1"/>
</dbReference>
<evidence type="ECO:0000256" key="1">
    <source>
        <dbReference type="ARBA" id="ARBA00022734"/>
    </source>
</evidence>
<dbReference type="PANTHER" id="PTHR11346:SF176">
    <property type="entry name" value="32 KDA BETA-GALACTOSIDE-BINDING LECTIN LEC-3"/>
    <property type="match status" value="1"/>
</dbReference>
<dbReference type="CDD" id="cd00070">
    <property type="entry name" value="GLECT"/>
    <property type="match status" value="1"/>
</dbReference>